<keyword evidence="3 6" id="KW-0597">Phosphoprotein</keyword>
<keyword evidence="4" id="KW-0808">Transferase</keyword>
<dbReference type="InterPro" id="IPR000014">
    <property type="entry name" value="PAS"/>
</dbReference>
<evidence type="ECO:0000259" key="10">
    <source>
        <dbReference type="PROSITE" id="PS50113"/>
    </source>
</evidence>
<dbReference type="SMART" id="SM00388">
    <property type="entry name" value="HisKA"/>
    <property type="match status" value="1"/>
</dbReference>
<dbReference type="EC" id="2.7.13.3" evidence="2"/>
<accession>A0A4Y8ZQW8</accession>
<evidence type="ECO:0000259" key="8">
    <source>
        <dbReference type="PROSITE" id="PS50110"/>
    </source>
</evidence>
<dbReference type="InterPro" id="IPR052162">
    <property type="entry name" value="Sensor_kinase/Photoreceptor"/>
</dbReference>
<feature type="modified residue" description="4-aspartylphosphate" evidence="6">
    <location>
        <position position="978"/>
    </location>
</feature>
<dbReference type="InterPro" id="IPR001610">
    <property type="entry name" value="PAC"/>
</dbReference>
<dbReference type="InterPro" id="IPR003661">
    <property type="entry name" value="HisK_dim/P_dom"/>
</dbReference>
<dbReference type="Gene3D" id="3.40.50.2300">
    <property type="match status" value="2"/>
</dbReference>
<dbReference type="PROSITE" id="PS50112">
    <property type="entry name" value="PAS"/>
    <property type="match status" value="4"/>
</dbReference>
<name>A0A4Y8ZQW8_9SPHN</name>
<evidence type="ECO:0000256" key="6">
    <source>
        <dbReference type="PROSITE-ProRule" id="PRU00169"/>
    </source>
</evidence>
<keyword evidence="12" id="KW-1185">Reference proteome</keyword>
<reference evidence="11 12" key="1">
    <citation type="submission" date="2019-03" db="EMBL/GenBank/DDBJ databases">
        <title>Genome sequence of Sphingomonas sp. 17J27-24.</title>
        <authorList>
            <person name="Kim M."/>
            <person name="Maeng S."/>
            <person name="Sathiyaraj S."/>
        </authorList>
    </citation>
    <scope>NUCLEOTIDE SEQUENCE [LARGE SCALE GENOMIC DNA]</scope>
    <source>
        <strain evidence="11 12">17J27-24</strain>
    </source>
</reference>
<dbReference type="SUPFAM" id="SSF55785">
    <property type="entry name" value="PYP-like sensor domain (PAS domain)"/>
    <property type="match status" value="4"/>
</dbReference>
<dbReference type="CDD" id="cd16919">
    <property type="entry name" value="HATPase_CckA-like"/>
    <property type="match status" value="1"/>
</dbReference>
<dbReference type="CDD" id="cd00130">
    <property type="entry name" value="PAS"/>
    <property type="match status" value="4"/>
</dbReference>
<dbReference type="GO" id="GO:0000155">
    <property type="term" value="F:phosphorelay sensor kinase activity"/>
    <property type="evidence" value="ECO:0007669"/>
    <property type="project" value="InterPro"/>
</dbReference>
<dbReference type="Gene3D" id="1.10.287.130">
    <property type="match status" value="1"/>
</dbReference>
<keyword evidence="5" id="KW-0418">Kinase</keyword>
<feature type="modified residue" description="4-aspartylphosphate" evidence="6">
    <location>
        <position position="855"/>
    </location>
</feature>
<evidence type="ECO:0000256" key="4">
    <source>
        <dbReference type="ARBA" id="ARBA00022679"/>
    </source>
</evidence>
<dbReference type="Pfam" id="PF00072">
    <property type="entry name" value="Response_reg"/>
    <property type="match status" value="2"/>
</dbReference>
<dbReference type="SMART" id="SM00448">
    <property type="entry name" value="REC"/>
    <property type="match status" value="2"/>
</dbReference>
<feature type="domain" description="Response regulatory" evidence="8">
    <location>
        <begin position="804"/>
        <end position="920"/>
    </location>
</feature>
<dbReference type="PROSITE" id="PS50110">
    <property type="entry name" value="RESPONSE_REGULATORY"/>
    <property type="match status" value="2"/>
</dbReference>
<dbReference type="InterPro" id="IPR011006">
    <property type="entry name" value="CheY-like_superfamily"/>
</dbReference>
<dbReference type="SUPFAM" id="SSF47384">
    <property type="entry name" value="Homodimeric domain of signal transducing histidine kinase"/>
    <property type="match status" value="1"/>
</dbReference>
<feature type="domain" description="PAS" evidence="9">
    <location>
        <begin position="430"/>
        <end position="471"/>
    </location>
</feature>
<feature type="domain" description="PAS" evidence="9">
    <location>
        <begin position="18"/>
        <end position="93"/>
    </location>
</feature>
<dbReference type="InterPro" id="IPR036890">
    <property type="entry name" value="HATPase_C_sf"/>
</dbReference>
<dbReference type="InterPro" id="IPR004358">
    <property type="entry name" value="Sig_transdc_His_kin-like_C"/>
</dbReference>
<comment type="caution">
    <text evidence="11">The sequence shown here is derived from an EMBL/GenBank/DDBJ whole genome shotgun (WGS) entry which is preliminary data.</text>
</comment>
<dbReference type="EMBL" id="SPDV01000017">
    <property type="protein sequence ID" value="TFI58393.1"/>
    <property type="molecule type" value="Genomic_DNA"/>
</dbReference>
<dbReference type="SUPFAM" id="SSF55874">
    <property type="entry name" value="ATPase domain of HSP90 chaperone/DNA topoisomerase II/histidine kinase"/>
    <property type="match status" value="1"/>
</dbReference>
<evidence type="ECO:0000313" key="11">
    <source>
        <dbReference type="EMBL" id="TFI58393.1"/>
    </source>
</evidence>
<proteinExistence type="predicted"/>
<comment type="catalytic activity">
    <reaction evidence="1">
        <text>ATP + protein L-histidine = ADP + protein N-phospho-L-histidine.</text>
        <dbReference type="EC" id="2.7.13.3"/>
    </reaction>
</comment>
<dbReference type="InterPro" id="IPR036097">
    <property type="entry name" value="HisK_dim/P_sf"/>
</dbReference>
<dbReference type="SMART" id="SM00091">
    <property type="entry name" value="PAS"/>
    <property type="match status" value="4"/>
</dbReference>
<evidence type="ECO:0000256" key="1">
    <source>
        <dbReference type="ARBA" id="ARBA00000085"/>
    </source>
</evidence>
<dbReference type="PROSITE" id="PS50109">
    <property type="entry name" value="HIS_KIN"/>
    <property type="match status" value="1"/>
</dbReference>
<dbReference type="InterPro" id="IPR005467">
    <property type="entry name" value="His_kinase_dom"/>
</dbReference>
<dbReference type="GO" id="GO:0006355">
    <property type="term" value="P:regulation of DNA-templated transcription"/>
    <property type="evidence" value="ECO:0007669"/>
    <property type="project" value="InterPro"/>
</dbReference>
<dbReference type="InterPro" id="IPR013767">
    <property type="entry name" value="PAS_fold"/>
</dbReference>
<dbReference type="FunFam" id="3.30.450.20:FF:000099">
    <property type="entry name" value="Sensory box sensor histidine kinase"/>
    <property type="match status" value="1"/>
</dbReference>
<dbReference type="OrthoDB" id="9796100at2"/>
<dbReference type="Gene3D" id="3.30.450.20">
    <property type="entry name" value="PAS domain"/>
    <property type="match status" value="4"/>
</dbReference>
<gene>
    <name evidence="11" type="ORF">E2493_10445</name>
</gene>
<dbReference type="SMART" id="SM00387">
    <property type="entry name" value="HATPase_c"/>
    <property type="match status" value="1"/>
</dbReference>
<dbReference type="CDD" id="cd18161">
    <property type="entry name" value="REC_hyHK_blue-like"/>
    <property type="match status" value="1"/>
</dbReference>
<feature type="domain" description="Response regulatory" evidence="8">
    <location>
        <begin position="927"/>
        <end position="1043"/>
    </location>
</feature>
<feature type="domain" description="Histidine kinase" evidence="7">
    <location>
        <begin position="554"/>
        <end position="781"/>
    </location>
</feature>
<dbReference type="Pfam" id="PF00512">
    <property type="entry name" value="HisKA"/>
    <property type="match status" value="1"/>
</dbReference>
<dbReference type="SMART" id="SM00086">
    <property type="entry name" value="PAC"/>
    <property type="match status" value="4"/>
</dbReference>
<protein>
    <recommendedName>
        <fullName evidence="2">histidine kinase</fullName>
        <ecNumber evidence="2">2.7.13.3</ecNumber>
    </recommendedName>
</protein>
<evidence type="ECO:0000256" key="3">
    <source>
        <dbReference type="ARBA" id="ARBA00022553"/>
    </source>
</evidence>
<evidence type="ECO:0000256" key="5">
    <source>
        <dbReference type="ARBA" id="ARBA00022777"/>
    </source>
</evidence>
<evidence type="ECO:0000259" key="9">
    <source>
        <dbReference type="PROSITE" id="PS50112"/>
    </source>
</evidence>
<dbReference type="InterPro" id="IPR003594">
    <property type="entry name" value="HATPase_dom"/>
</dbReference>
<sequence>MTAPMPDTTDTPSRLLDPSRQLDAIIDNTQMALFVMDARQQCVFMNRAAELLTGYGLGEMAGRTLHEVIHHTHPDGRPYPLEDCPIDRAFPERNRVQGTECFVHRDGHFYPVAFTASPIRDADGQPVGTIIEARDISAERAREAALREAEERYRLVAHATNDAIWDWDLEADRIRWNEAVQTLFGYAPEEVGSAGAWWKACIHPDDRDRIVGGIHQVIDGGADSWSGEYRFRRADGSYATVFDRGAVLRGEDGRARRMIGAMLDLSERHAAETALRESQARLQAIADSIDQMIWSTRPDGYHDYFNRRWYDYTGMPDGSTEGEAWNDLFHPEDRDRAWEIWRRSLETGETYHIEYRLRHHSGVYRWVLGRAQPVRDQSGTILRWYGTCTDIHDLREAQDALRAMAATLEERVTERTADRDRMWRLSTDLMLVARFDATISAVNPAWTTLLGWSEAELIGRPFLDLVHPDDRAATEAEAGRLSDGLTTLRFENRYRRKDGSYAWLSWTAVPDDDFIHAVARDIDAEKLAAEELARAQEALRQSQKMESVGQLTGGIAHDFNNLLTVVTGNIDMARRALEAAGSSDPRARRALDNAMKGAERAAALTQRLLAFSRRQPLAPKPLDVDRLVVGMSDLLNRALGETVRLEIVTSPGLWRVEADPNQLESAVLNLAVNARDAMPGGGQLTIETTNTRLDEEYSAQHAEVAPGQYVVIAVTDTGEGMSKETIARVFEPFFTTKEVGKGTGLGLSMVYGFVKQSGGHVKIYSEIGHGTTVKIYLPRLMNEAGGDEETHLTSGLEVSREAETILVVEDDDDVRAYTVECLRELGYRVLEAHEGPTALRLLERQERPVQLLFTDVVMPAMSGRELAELARERWPDLKVLYTSGYTRDAIVHGGRLEPGVEMIAKPFTYAALSQKVRDVLDKGRTGRVLVVESEPTVRALAMEALAASGYATEEAANAGEALGKVRSAQGRYDVILIDDDLGDRSGGALAAEIRALHQDLPLLLTSAADEAGLSQRFAGDRCTAVIGKPYTVARLTEALRRVGVRCKEG</sequence>
<feature type="domain" description="PAC" evidence="10">
    <location>
        <begin position="96"/>
        <end position="148"/>
    </location>
</feature>
<feature type="domain" description="PAC" evidence="10">
    <location>
        <begin position="351"/>
        <end position="403"/>
    </location>
</feature>
<dbReference type="Pfam" id="PF02518">
    <property type="entry name" value="HATPase_c"/>
    <property type="match status" value="1"/>
</dbReference>
<dbReference type="CDD" id="cd00156">
    <property type="entry name" value="REC"/>
    <property type="match status" value="1"/>
</dbReference>
<dbReference type="InterPro" id="IPR000700">
    <property type="entry name" value="PAS-assoc_C"/>
</dbReference>
<dbReference type="PANTHER" id="PTHR43304:SF1">
    <property type="entry name" value="PAC DOMAIN-CONTAINING PROTEIN"/>
    <property type="match status" value="1"/>
</dbReference>
<dbReference type="PRINTS" id="PR00344">
    <property type="entry name" value="BCTRLSENSOR"/>
</dbReference>
<dbReference type="PANTHER" id="PTHR43304">
    <property type="entry name" value="PHYTOCHROME-LIKE PROTEIN CPH1"/>
    <property type="match status" value="1"/>
</dbReference>
<dbReference type="AlphaFoldDB" id="A0A4Y8ZQW8"/>
<organism evidence="11 12">
    <name type="scientific">Sphingomonas parva</name>
    <dbReference type="NCBI Taxonomy" id="2555898"/>
    <lineage>
        <taxon>Bacteria</taxon>
        <taxon>Pseudomonadati</taxon>
        <taxon>Pseudomonadota</taxon>
        <taxon>Alphaproteobacteria</taxon>
        <taxon>Sphingomonadales</taxon>
        <taxon>Sphingomonadaceae</taxon>
        <taxon>Sphingomonas</taxon>
    </lineage>
</organism>
<dbReference type="PROSITE" id="PS50113">
    <property type="entry name" value="PAC"/>
    <property type="match status" value="3"/>
</dbReference>
<dbReference type="CDD" id="cd00082">
    <property type="entry name" value="HisKA"/>
    <property type="match status" value="1"/>
</dbReference>
<evidence type="ECO:0000313" key="12">
    <source>
        <dbReference type="Proteomes" id="UP000298213"/>
    </source>
</evidence>
<dbReference type="Proteomes" id="UP000298213">
    <property type="component" value="Unassembled WGS sequence"/>
</dbReference>
<dbReference type="Pfam" id="PF00989">
    <property type="entry name" value="PAS"/>
    <property type="match status" value="1"/>
</dbReference>
<feature type="domain" description="PAS" evidence="9">
    <location>
        <begin position="149"/>
        <end position="221"/>
    </location>
</feature>
<dbReference type="NCBIfam" id="TIGR00229">
    <property type="entry name" value="sensory_box"/>
    <property type="match status" value="4"/>
</dbReference>
<evidence type="ECO:0000259" key="7">
    <source>
        <dbReference type="PROSITE" id="PS50109"/>
    </source>
</evidence>
<dbReference type="InterPro" id="IPR013655">
    <property type="entry name" value="PAS_fold_3"/>
</dbReference>
<dbReference type="InterPro" id="IPR001789">
    <property type="entry name" value="Sig_transdc_resp-reg_receiver"/>
</dbReference>
<feature type="domain" description="PAC" evidence="10">
    <location>
        <begin position="225"/>
        <end position="277"/>
    </location>
</feature>
<dbReference type="Pfam" id="PF08447">
    <property type="entry name" value="PAS_3"/>
    <property type="match status" value="3"/>
</dbReference>
<dbReference type="InterPro" id="IPR035965">
    <property type="entry name" value="PAS-like_dom_sf"/>
</dbReference>
<dbReference type="Gene3D" id="3.30.565.10">
    <property type="entry name" value="Histidine kinase-like ATPase, C-terminal domain"/>
    <property type="match status" value="1"/>
</dbReference>
<dbReference type="SUPFAM" id="SSF52172">
    <property type="entry name" value="CheY-like"/>
    <property type="match status" value="2"/>
</dbReference>
<feature type="domain" description="PAS" evidence="9">
    <location>
        <begin position="278"/>
        <end position="348"/>
    </location>
</feature>
<evidence type="ECO:0000256" key="2">
    <source>
        <dbReference type="ARBA" id="ARBA00012438"/>
    </source>
</evidence>